<dbReference type="RefSeq" id="WP_045053071.1">
    <property type="nucleotide sequence ID" value="NZ_CAWMDP010000059.1"/>
</dbReference>
<dbReference type="AlphaFoldDB" id="A0A0D9A0I4"/>
<dbReference type="PATRIC" id="fig|1618023.3.peg.4981"/>
<sequence length="387" mass="42039">MSKFKISSLIIGLVSLTLVAVVSFAQTGRSQLIQLTTNPPIGQFYPFEAEAQSPQSPVKLTLAARNPDGQLLENSKFKLQIFTPSANPFLSTDFPVVEGTKLLEMEATAPQGKLEIEQMLPIRGKYQLLVDVAPIAGDSFTPIHQTLTLDVPEAPVKYRNYGILLIVLLAVGIGGGWVIGKQQSPQPGEIAPARVRLLLSGAIIVAIASLLVVNISAEMVESHSHAHQATAEKPAVINDSQIKLQITGDKYATVGEVANFQVQAIDTKTNLPVKDVVFKIATTQLEHNWTAFAYQGIADDNGQFTWQQQFFDGATHNLSVEVAPSQNSERQFQPVVAVQEIEVAGVATPLFTRLISLAYLVGAIATGLAIALWLRRRGTPKREFRQV</sequence>
<keyword evidence="3" id="KW-1185">Reference proteome</keyword>
<name>A0A0D9A0I4_9CYAN</name>
<proteinExistence type="predicted"/>
<dbReference type="EMBL" id="JYON01000002">
    <property type="protein sequence ID" value="KJH72981.1"/>
    <property type="molecule type" value="Genomic_DNA"/>
</dbReference>
<organism evidence="2 3">
    <name type="scientific">Aliterella atlantica CENA595</name>
    <dbReference type="NCBI Taxonomy" id="1618023"/>
    <lineage>
        <taxon>Bacteria</taxon>
        <taxon>Bacillati</taxon>
        <taxon>Cyanobacteriota</taxon>
        <taxon>Cyanophyceae</taxon>
        <taxon>Chroococcidiopsidales</taxon>
        <taxon>Aliterellaceae</taxon>
        <taxon>Aliterella</taxon>
    </lineage>
</organism>
<dbReference type="OrthoDB" id="2679305at2"/>
<comment type="caution">
    <text evidence="2">The sequence shown here is derived from an EMBL/GenBank/DDBJ whole genome shotgun (WGS) entry which is preliminary data.</text>
</comment>
<keyword evidence="1" id="KW-0812">Transmembrane</keyword>
<feature type="transmembrane region" description="Helical" evidence="1">
    <location>
        <begin position="195"/>
        <end position="217"/>
    </location>
</feature>
<evidence type="ECO:0000256" key="1">
    <source>
        <dbReference type="SAM" id="Phobius"/>
    </source>
</evidence>
<evidence type="ECO:0000313" key="3">
    <source>
        <dbReference type="Proteomes" id="UP000032452"/>
    </source>
</evidence>
<evidence type="ECO:0000313" key="2">
    <source>
        <dbReference type="EMBL" id="KJH72981.1"/>
    </source>
</evidence>
<dbReference type="STRING" id="1618023.UH38_02580"/>
<dbReference type="Proteomes" id="UP000032452">
    <property type="component" value="Unassembled WGS sequence"/>
</dbReference>
<reference evidence="2 3" key="1">
    <citation type="submission" date="2015-02" db="EMBL/GenBank/DDBJ databases">
        <title>Draft genome of a novel marine cyanobacterium (Chroococcales) isolated from South Atlantic Ocean.</title>
        <authorList>
            <person name="Rigonato J."/>
            <person name="Alvarenga D.O."/>
            <person name="Branco L.H."/>
            <person name="Varani A.M."/>
            <person name="Brandini F.P."/>
            <person name="Fiore M.F."/>
        </authorList>
    </citation>
    <scope>NUCLEOTIDE SEQUENCE [LARGE SCALE GENOMIC DNA]</scope>
    <source>
        <strain evidence="2 3">CENA595</strain>
    </source>
</reference>
<keyword evidence="1" id="KW-0472">Membrane</keyword>
<accession>A0A0D9A0I4</accession>
<feature type="transmembrane region" description="Helical" evidence="1">
    <location>
        <begin position="354"/>
        <end position="374"/>
    </location>
</feature>
<protein>
    <submittedName>
        <fullName evidence="2">Uncharacterized protein</fullName>
    </submittedName>
</protein>
<keyword evidence="1" id="KW-1133">Transmembrane helix</keyword>
<gene>
    <name evidence="2" type="ORF">UH38_02580</name>
</gene>
<feature type="transmembrane region" description="Helical" evidence="1">
    <location>
        <begin position="161"/>
        <end position="179"/>
    </location>
</feature>